<evidence type="ECO:0000313" key="2">
    <source>
        <dbReference type="Proteomes" id="UP000602647"/>
    </source>
</evidence>
<accession>A0A923NMQ6</accession>
<gene>
    <name evidence="1" type="ORF">H9L42_08330</name>
</gene>
<name>A0A923NMQ6_9FIRM</name>
<dbReference type="RefSeq" id="WP_187302938.1">
    <property type="nucleotide sequence ID" value="NZ_JACRYT010000007.1"/>
</dbReference>
<organism evidence="1 2">
    <name type="scientific">Zhenpiania hominis</name>
    <dbReference type="NCBI Taxonomy" id="2763644"/>
    <lineage>
        <taxon>Bacteria</taxon>
        <taxon>Bacillati</taxon>
        <taxon>Bacillota</taxon>
        <taxon>Clostridia</taxon>
        <taxon>Peptostreptococcales</taxon>
        <taxon>Anaerovoracaceae</taxon>
        <taxon>Zhenpiania</taxon>
    </lineage>
</organism>
<keyword evidence="2" id="KW-1185">Reference proteome</keyword>
<proteinExistence type="predicted"/>
<protein>
    <submittedName>
        <fullName evidence="1">Uncharacterized protein</fullName>
    </submittedName>
</protein>
<reference evidence="1" key="1">
    <citation type="submission" date="2020-08" db="EMBL/GenBank/DDBJ databases">
        <title>Genome public.</title>
        <authorList>
            <person name="Liu C."/>
            <person name="Sun Q."/>
        </authorList>
    </citation>
    <scope>NUCLEOTIDE SEQUENCE</scope>
    <source>
        <strain evidence="1">BX12</strain>
    </source>
</reference>
<sequence length="319" mass="36674">MEKAAASFFSGIPLDFSPYLACPNCGSLFDLSELQVRENKIYSGKLRCQCGYSALIEDGILMAAPESDYYQSEEFQVMHYQQIQDEGADFVFFEYMNDISAEATSMIYKSYLWIDGVLAPYSFRNKVIFVPDLSSHFLYKHIKRPYFKDAFIIVSGFSKETIVSIKSHIDRIAPDAKIIYIANTIYALPIQKNLIDLWIDTISSYNFSFFHKESLYKKIDPYIKEGAKAAGLTKYYERGSKSLANIGKRYPNVMEEQSLLSAFKRLVESLGWKFRKESLTGEVFDPGPYYEYHAQGDKHCYYSFFAEKVQEGQKDGVPD</sequence>
<dbReference type="Proteomes" id="UP000602647">
    <property type="component" value="Unassembled WGS sequence"/>
</dbReference>
<evidence type="ECO:0000313" key="1">
    <source>
        <dbReference type="EMBL" id="MBC6679834.1"/>
    </source>
</evidence>
<comment type="caution">
    <text evidence="1">The sequence shown here is derived from an EMBL/GenBank/DDBJ whole genome shotgun (WGS) entry which is preliminary data.</text>
</comment>
<dbReference type="EMBL" id="JACRYT010000007">
    <property type="protein sequence ID" value="MBC6679834.1"/>
    <property type="molecule type" value="Genomic_DNA"/>
</dbReference>
<dbReference type="AlphaFoldDB" id="A0A923NMQ6"/>